<dbReference type="GO" id="GO:0016020">
    <property type="term" value="C:membrane"/>
    <property type="evidence" value="ECO:0007669"/>
    <property type="project" value="UniProtKB-SubCell"/>
</dbReference>
<dbReference type="PRINTS" id="PR01333">
    <property type="entry name" value="2POREKCHANEL"/>
</dbReference>
<keyword evidence="7 8" id="KW-0407">Ion channel</keyword>
<feature type="transmembrane region" description="Helical" evidence="9">
    <location>
        <begin position="725"/>
        <end position="743"/>
    </location>
</feature>
<keyword evidence="2 8" id="KW-0813">Transport</keyword>
<feature type="transmembrane region" description="Helical" evidence="9">
    <location>
        <begin position="607"/>
        <end position="625"/>
    </location>
</feature>
<dbReference type="Pfam" id="PF13520">
    <property type="entry name" value="AA_permease_2"/>
    <property type="match status" value="1"/>
</dbReference>
<dbReference type="GO" id="GO:0015179">
    <property type="term" value="F:L-amino acid transmembrane transporter activity"/>
    <property type="evidence" value="ECO:0007669"/>
    <property type="project" value="TreeGrafter"/>
</dbReference>
<protein>
    <recommendedName>
        <fullName evidence="10">Potassium channel domain-containing protein</fullName>
    </recommendedName>
</protein>
<evidence type="ECO:0000256" key="2">
    <source>
        <dbReference type="ARBA" id="ARBA00022448"/>
    </source>
</evidence>
<evidence type="ECO:0000256" key="1">
    <source>
        <dbReference type="ARBA" id="ARBA00004141"/>
    </source>
</evidence>
<feature type="transmembrane region" description="Helical" evidence="9">
    <location>
        <begin position="276"/>
        <end position="294"/>
    </location>
</feature>
<gene>
    <name evidence="11" type="ORF">D910_01394</name>
</gene>
<dbReference type="AlphaFoldDB" id="U4V0I7"/>
<keyword evidence="3 8" id="KW-0812">Transmembrane</keyword>
<feature type="domain" description="Potassium channel" evidence="10">
    <location>
        <begin position="272"/>
        <end position="331"/>
    </location>
</feature>
<dbReference type="FunFam" id="1.20.1740.10:FF:000056">
    <property type="entry name" value="Y+L amino acid transporter 2"/>
    <property type="match status" value="1"/>
</dbReference>
<evidence type="ECO:0000256" key="7">
    <source>
        <dbReference type="ARBA" id="ARBA00023303"/>
    </source>
</evidence>
<dbReference type="InterPro" id="IPR003280">
    <property type="entry name" value="2pore_dom_K_chnl"/>
</dbReference>
<feature type="transmembrane region" description="Helical" evidence="9">
    <location>
        <begin position="755"/>
        <end position="775"/>
    </location>
</feature>
<dbReference type="Gene3D" id="1.10.287.70">
    <property type="match status" value="1"/>
</dbReference>
<dbReference type="OrthoDB" id="297496at2759"/>
<dbReference type="GO" id="GO:0005267">
    <property type="term" value="F:potassium channel activity"/>
    <property type="evidence" value="ECO:0007669"/>
    <property type="project" value="InterPro"/>
</dbReference>
<evidence type="ECO:0000256" key="5">
    <source>
        <dbReference type="ARBA" id="ARBA00023065"/>
    </source>
</evidence>
<reference evidence="11 12" key="1">
    <citation type="journal article" date="2013" name="Genome Biol.">
        <title>Draft genome of the mountain pine beetle, Dendroctonus ponderosae Hopkins, a major forest pest.</title>
        <authorList>
            <person name="Keeling C.I."/>
            <person name="Yuen M.M."/>
            <person name="Liao N.Y."/>
            <person name="Docking T.R."/>
            <person name="Chan S.K."/>
            <person name="Taylor G.A."/>
            <person name="Palmquist D.L."/>
            <person name="Jackman S.D."/>
            <person name="Nguyen A."/>
            <person name="Li M."/>
            <person name="Henderson H."/>
            <person name="Janes J.K."/>
            <person name="Zhao Y."/>
            <person name="Pandoh P."/>
            <person name="Moore R."/>
            <person name="Sperling F.A."/>
            <person name="Huber D.P."/>
            <person name="Birol I."/>
            <person name="Jones S.J."/>
            <person name="Bohlmann J."/>
        </authorList>
    </citation>
    <scope>NUCLEOTIDE SEQUENCE</scope>
</reference>
<comment type="subcellular location">
    <subcellularLocation>
        <location evidence="1">Membrane</location>
        <topology evidence="1">Multi-pass membrane protein</topology>
    </subcellularLocation>
</comment>
<organism evidence="11 12">
    <name type="scientific">Dendroctonus ponderosae</name>
    <name type="common">Mountain pine beetle</name>
    <dbReference type="NCBI Taxonomy" id="77166"/>
    <lineage>
        <taxon>Eukaryota</taxon>
        <taxon>Metazoa</taxon>
        <taxon>Ecdysozoa</taxon>
        <taxon>Arthropoda</taxon>
        <taxon>Hexapoda</taxon>
        <taxon>Insecta</taxon>
        <taxon>Pterygota</taxon>
        <taxon>Neoptera</taxon>
        <taxon>Endopterygota</taxon>
        <taxon>Coleoptera</taxon>
        <taxon>Polyphaga</taxon>
        <taxon>Cucujiformia</taxon>
        <taxon>Curculionidae</taxon>
        <taxon>Scolytinae</taxon>
        <taxon>Dendroctonus</taxon>
    </lineage>
</organism>
<keyword evidence="5 8" id="KW-0406">Ion transport</keyword>
<evidence type="ECO:0000313" key="12">
    <source>
        <dbReference type="Proteomes" id="UP000030742"/>
    </source>
</evidence>
<feature type="transmembrane region" description="Helical" evidence="9">
    <location>
        <begin position="416"/>
        <end position="439"/>
    </location>
</feature>
<dbReference type="PANTHER" id="PTHR11785:SF531">
    <property type="entry name" value="LARGE NEUTRAL AMINO ACIDS TRANSPORTER SMALL SUBUNIT 1"/>
    <property type="match status" value="1"/>
</dbReference>
<keyword evidence="6 9" id="KW-0472">Membrane</keyword>
<feature type="transmembrane region" description="Helical" evidence="9">
    <location>
        <begin position="470"/>
        <end position="492"/>
    </location>
</feature>
<feature type="transmembrane region" description="Helical" evidence="9">
    <location>
        <begin position="446"/>
        <end position="464"/>
    </location>
</feature>
<dbReference type="Proteomes" id="UP000030742">
    <property type="component" value="Unassembled WGS sequence"/>
</dbReference>
<name>U4V0I7_DENPD</name>
<dbReference type="InterPro" id="IPR002293">
    <property type="entry name" value="AA/rel_permease1"/>
</dbReference>
<evidence type="ECO:0000256" key="4">
    <source>
        <dbReference type="ARBA" id="ARBA00022989"/>
    </source>
</evidence>
<accession>U4V0I7</accession>
<evidence type="ECO:0000256" key="3">
    <source>
        <dbReference type="ARBA" id="ARBA00022692"/>
    </source>
</evidence>
<feature type="domain" description="Potassium channel" evidence="10">
    <location>
        <begin position="424"/>
        <end position="496"/>
    </location>
</feature>
<dbReference type="Gene3D" id="1.20.1740.10">
    <property type="entry name" value="Amino acid/polyamine transporter I"/>
    <property type="match status" value="1"/>
</dbReference>
<keyword evidence="4 9" id="KW-1133">Transmembrane helix</keyword>
<feature type="transmembrane region" description="Helical" evidence="9">
    <location>
        <begin position="306"/>
        <end position="323"/>
    </location>
</feature>
<evidence type="ECO:0000256" key="8">
    <source>
        <dbReference type="RuleBase" id="RU003857"/>
    </source>
</evidence>
<dbReference type="InterPro" id="IPR050598">
    <property type="entry name" value="AminoAcid_Transporter"/>
</dbReference>
<evidence type="ECO:0000313" key="11">
    <source>
        <dbReference type="EMBL" id="ERL96201.1"/>
    </source>
</evidence>
<proteinExistence type="inferred from homology"/>
<dbReference type="SUPFAM" id="SSF81324">
    <property type="entry name" value="Voltage-gated potassium channels"/>
    <property type="match status" value="2"/>
</dbReference>
<evidence type="ECO:0000259" key="10">
    <source>
        <dbReference type="Pfam" id="PF07885"/>
    </source>
</evidence>
<sequence>NISRQGSFRKGHAKKESISDLAQQELKSLFNKTKKSISSAAQRGRERFRKYEQQLAKRSQSAPQKFVEELQESLEKVQHNDASLRRKYSDSDFTVASKAAFELSPQMQLQLLRQRKPPLASAKIIEVLDAKTCSVVQRKCIAASGKTKQVVLSSFRTLSIRELFRNYQIHKRQFHREYNQIKRTFRRCCCELFLIMVFCGLGGLMFKFTEGTFETYYKCGVKRVKRDFIDLLWLKSHNLREDDWKSLARSRLRKFEEELHSAHEAGMTDYSGMRSWSFLNGIVYCLTILTTIGYGHMFPKTHTGRALTIVYALIGIPLFLIALTDFGKLFTRGIKFVWSFVRRLYYTGSCRKVRKNANMDDIFKGAQNLYDYATFKRPSLFDPTSPMPPESESQQQTETPTTPAISNFEIDDEFNLPISVALFILVSYIFCGAVMYMVIEKWNFFEAFYFVFISMSTIGFGDYVPRDPVFMIGSIIYLVFGLALMSMCINVVQAKLSDTFKQASSKIGATIGLEVDEEGSVIMAAPENIEEITPVRVEIANEGLLASPQWSSIDRPSQPRFAKNVSRFFLWETASANVHVQLNGMVADMDDEKKHDEEITLKPKMTLINGITVIVGSIIGSGIFVSPSGVLKNTGSVNVSLLVWTISGVFSMVGAYCYAELGTMIRKSGADYAYIMETFGPFMAFIRLWIECMIVRPCSQAIVALTFSQYVMKPLFVDCDPPDNAARLLAACCIFVLTFVNCYDVRWATRVQDVFTYAKLLALFIIIAAGIYQLYQGHYSNFSFINTKTEVTSLALSFYSGLFAYNGW</sequence>
<dbReference type="EMBL" id="KI210219">
    <property type="protein sequence ID" value="ERL96201.1"/>
    <property type="molecule type" value="Genomic_DNA"/>
</dbReference>
<dbReference type="PANTHER" id="PTHR11785">
    <property type="entry name" value="AMINO ACID TRANSPORTER"/>
    <property type="match status" value="1"/>
</dbReference>
<evidence type="ECO:0000256" key="6">
    <source>
        <dbReference type="ARBA" id="ARBA00023136"/>
    </source>
</evidence>
<feature type="transmembrane region" description="Helical" evidence="9">
    <location>
        <begin position="637"/>
        <end position="659"/>
    </location>
</feature>
<feature type="transmembrane region" description="Helical" evidence="9">
    <location>
        <begin position="188"/>
        <end position="206"/>
    </location>
</feature>
<dbReference type="Pfam" id="PF07885">
    <property type="entry name" value="Ion_trans_2"/>
    <property type="match status" value="2"/>
</dbReference>
<comment type="similarity">
    <text evidence="8">Belongs to the two pore domain potassium channel (TC 1.A.1.8) family.</text>
</comment>
<dbReference type="InterPro" id="IPR013099">
    <property type="entry name" value="K_chnl_dom"/>
</dbReference>
<evidence type="ECO:0000256" key="9">
    <source>
        <dbReference type="SAM" id="Phobius"/>
    </source>
</evidence>
<feature type="non-terminal residue" evidence="11">
    <location>
        <position position="1"/>
    </location>
</feature>